<comment type="caution">
    <text evidence="2">The sequence shown here is derived from an EMBL/GenBank/DDBJ whole genome shotgun (WGS) entry which is preliminary data.</text>
</comment>
<accession>A0A8J2HRF1</accession>
<dbReference type="AlphaFoldDB" id="A0A8J2HRF1"/>
<dbReference type="EMBL" id="CAJNRD030001123">
    <property type="protein sequence ID" value="CAG5104104.1"/>
    <property type="molecule type" value="Genomic_DNA"/>
</dbReference>
<reference evidence="2" key="1">
    <citation type="submission" date="2021-04" db="EMBL/GenBank/DDBJ databases">
        <authorList>
            <person name="Chebbi M.A.C M."/>
        </authorList>
    </citation>
    <scope>NUCLEOTIDE SEQUENCE</scope>
</reference>
<organism evidence="2 3">
    <name type="scientific">Cotesia congregata</name>
    <name type="common">Parasitoid wasp</name>
    <name type="synonym">Apanteles congregatus</name>
    <dbReference type="NCBI Taxonomy" id="51543"/>
    <lineage>
        <taxon>Eukaryota</taxon>
        <taxon>Metazoa</taxon>
        <taxon>Ecdysozoa</taxon>
        <taxon>Arthropoda</taxon>
        <taxon>Hexapoda</taxon>
        <taxon>Insecta</taxon>
        <taxon>Pterygota</taxon>
        <taxon>Neoptera</taxon>
        <taxon>Endopterygota</taxon>
        <taxon>Hymenoptera</taxon>
        <taxon>Apocrita</taxon>
        <taxon>Ichneumonoidea</taxon>
        <taxon>Braconidae</taxon>
        <taxon>Microgastrinae</taxon>
        <taxon>Cotesia</taxon>
    </lineage>
</organism>
<evidence type="ECO:0000313" key="3">
    <source>
        <dbReference type="Proteomes" id="UP000786811"/>
    </source>
</evidence>
<dbReference type="GO" id="GO:0015631">
    <property type="term" value="F:tubulin binding"/>
    <property type="evidence" value="ECO:0007669"/>
    <property type="project" value="InterPro"/>
</dbReference>
<dbReference type="OrthoDB" id="548799at2759"/>
<evidence type="ECO:0000313" key="2">
    <source>
        <dbReference type="EMBL" id="CAG5104104.1"/>
    </source>
</evidence>
<proteinExistence type="inferred from homology"/>
<dbReference type="Proteomes" id="UP000786811">
    <property type="component" value="Unassembled WGS sequence"/>
</dbReference>
<evidence type="ECO:0000256" key="1">
    <source>
        <dbReference type="ARBA" id="ARBA00010994"/>
    </source>
</evidence>
<sequence length="118" mass="13594">MFVSEAAKKRDPRIVPLRDMFEAYCQLDTLADVIEVDLLSFSQLNRWLVSAKVIDESRVTSTDAFLCFFQFKKRAISYDEFLIYLEDLADTKELSLSRVKYKLQTCGKPPEPTHSSSS</sequence>
<dbReference type="GO" id="GO:0046785">
    <property type="term" value="P:microtubule polymerization"/>
    <property type="evidence" value="ECO:0007669"/>
    <property type="project" value="InterPro"/>
</dbReference>
<gene>
    <name evidence="2" type="ORF">HICCMSTLAB_LOCUS11835</name>
</gene>
<keyword evidence="3" id="KW-1185">Reference proteome</keyword>
<dbReference type="Gene3D" id="1.10.238.10">
    <property type="entry name" value="EF-hand"/>
    <property type="match status" value="1"/>
</dbReference>
<dbReference type="InterPro" id="IPR011992">
    <property type="entry name" value="EF-hand-dom_pair"/>
</dbReference>
<dbReference type="InterPro" id="IPR008907">
    <property type="entry name" value="TPP/p25"/>
</dbReference>
<name>A0A8J2HRF1_COTCN</name>
<dbReference type="Pfam" id="PF05517">
    <property type="entry name" value="p25-alpha"/>
    <property type="match status" value="1"/>
</dbReference>
<comment type="similarity">
    <text evidence="1">Belongs to the TPPP family.</text>
</comment>
<protein>
    <submittedName>
        <fullName evidence="2">Similar to ringer: Tubulin polymerization-promoting protein homolog (Drosophila melanogaster)</fullName>
    </submittedName>
</protein>
<dbReference type="SUPFAM" id="SSF47473">
    <property type="entry name" value="EF-hand"/>
    <property type="match status" value="1"/>
</dbReference>